<feature type="region of interest" description="Disordered" evidence="1">
    <location>
        <begin position="1"/>
        <end position="24"/>
    </location>
</feature>
<dbReference type="AlphaFoldDB" id="A0A840WDU8"/>
<gene>
    <name evidence="2" type="ORF">HNR07_004730</name>
</gene>
<name>A0A840WDU8_9ACTN</name>
<proteinExistence type="predicted"/>
<reference evidence="2 3" key="1">
    <citation type="submission" date="2020-08" db="EMBL/GenBank/DDBJ databases">
        <title>Sequencing the genomes of 1000 actinobacteria strains.</title>
        <authorList>
            <person name="Klenk H.-P."/>
        </authorList>
    </citation>
    <scope>NUCLEOTIDE SEQUENCE [LARGE SCALE GENOMIC DNA]</scope>
    <source>
        <strain evidence="2 3">DSM 44598</strain>
    </source>
</reference>
<evidence type="ECO:0000256" key="1">
    <source>
        <dbReference type="SAM" id="MobiDB-lite"/>
    </source>
</evidence>
<evidence type="ECO:0000313" key="2">
    <source>
        <dbReference type="EMBL" id="MBB5493593.1"/>
    </source>
</evidence>
<dbReference type="Proteomes" id="UP000579647">
    <property type="component" value="Unassembled WGS sequence"/>
</dbReference>
<accession>A0A840WDU8</accession>
<comment type="caution">
    <text evidence="2">The sequence shown here is derived from an EMBL/GenBank/DDBJ whole genome shotgun (WGS) entry which is preliminary data.</text>
</comment>
<organism evidence="2 3">
    <name type="scientific">Nocardiopsis metallicus</name>
    <dbReference type="NCBI Taxonomy" id="179819"/>
    <lineage>
        <taxon>Bacteria</taxon>
        <taxon>Bacillati</taxon>
        <taxon>Actinomycetota</taxon>
        <taxon>Actinomycetes</taxon>
        <taxon>Streptosporangiales</taxon>
        <taxon>Nocardiopsidaceae</taxon>
        <taxon>Nocardiopsis</taxon>
    </lineage>
</organism>
<keyword evidence="3" id="KW-1185">Reference proteome</keyword>
<evidence type="ECO:0000313" key="3">
    <source>
        <dbReference type="Proteomes" id="UP000579647"/>
    </source>
</evidence>
<sequence>MPGKSSKGKCQETASDLEKGPTPETLRKLAEGGYIGDIGYYVTEDIDYLVIDGDAGSEAADYIAEAVLNGEDFHLDQLEGNEGVLAIVATMVSRAQKAQEGGERT</sequence>
<protein>
    <submittedName>
        <fullName evidence="2">Uncharacterized protein</fullName>
    </submittedName>
</protein>
<dbReference type="EMBL" id="JACHDO010000001">
    <property type="protein sequence ID" value="MBB5493593.1"/>
    <property type="molecule type" value="Genomic_DNA"/>
</dbReference>
<dbReference type="RefSeq" id="WP_184366768.1">
    <property type="nucleotide sequence ID" value="NZ_BAAAKM010000163.1"/>
</dbReference>